<dbReference type="Proteomes" id="UP000215223">
    <property type="component" value="Unassembled WGS sequence"/>
</dbReference>
<dbReference type="InterPro" id="IPR010852">
    <property type="entry name" value="ABATE"/>
</dbReference>
<dbReference type="PANTHER" id="PTHR35525">
    <property type="entry name" value="BLL6575 PROTEIN"/>
    <property type="match status" value="1"/>
</dbReference>
<evidence type="ECO:0000313" key="4">
    <source>
        <dbReference type="Proteomes" id="UP000215223"/>
    </source>
</evidence>
<organism evidence="3 4">
    <name type="scientific">Amycolatopsis thailandensis</name>
    <dbReference type="NCBI Taxonomy" id="589330"/>
    <lineage>
        <taxon>Bacteria</taxon>
        <taxon>Bacillati</taxon>
        <taxon>Actinomycetota</taxon>
        <taxon>Actinomycetes</taxon>
        <taxon>Pseudonocardiales</taxon>
        <taxon>Pseudonocardiaceae</taxon>
        <taxon>Amycolatopsis</taxon>
    </lineage>
</organism>
<dbReference type="SUPFAM" id="SSF160904">
    <property type="entry name" value="Jann2411-like"/>
    <property type="match status" value="1"/>
</dbReference>
<keyword evidence="4" id="KW-1185">Reference proteome</keyword>
<dbReference type="OrthoDB" id="123307at2"/>
<feature type="domain" description="Zinc finger CGNR" evidence="2">
    <location>
        <begin position="22"/>
        <end position="65"/>
    </location>
</feature>
<accession>A0A229SBL7</accession>
<dbReference type="EMBL" id="NMQT01000051">
    <property type="protein sequence ID" value="OXM56109.1"/>
    <property type="molecule type" value="Genomic_DNA"/>
</dbReference>
<proteinExistence type="predicted"/>
<dbReference type="InterPro" id="IPR021005">
    <property type="entry name" value="Znf_CGNR"/>
</dbReference>
<dbReference type="AlphaFoldDB" id="A0A229SBL7"/>
<feature type="region of interest" description="Disordered" evidence="1">
    <location>
        <begin position="70"/>
        <end position="105"/>
    </location>
</feature>
<reference evidence="3 4" key="1">
    <citation type="submission" date="2017-07" db="EMBL/GenBank/DDBJ databases">
        <title>Amycolatopsis thailandensis Genome sequencing and assembly.</title>
        <authorList>
            <person name="Kaur N."/>
            <person name="Mayilraj S."/>
        </authorList>
    </citation>
    <scope>NUCLEOTIDE SEQUENCE [LARGE SCALE GENOMIC DNA]</scope>
    <source>
        <strain evidence="3 4">JCM 16380</strain>
    </source>
</reference>
<evidence type="ECO:0000259" key="2">
    <source>
        <dbReference type="Pfam" id="PF11706"/>
    </source>
</evidence>
<dbReference type="Gene3D" id="1.10.3300.10">
    <property type="entry name" value="Jann2411-like domain"/>
    <property type="match status" value="1"/>
</dbReference>
<evidence type="ECO:0000256" key="1">
    <source>
        <dbReference type="SAM" id="MobiDB-lite"/>
    </source>
</evidence>
<evidence type="ECO:0000313" key="3">
    <source>
        <dbReference type="EMBL" id="OXM56109.1"/>
    </source>
</evidence>
<dbReference type="RefSeq" id="WP_093934441.1">
    <property type="nucleotide sequence ID" value="NZ_NMQT01000051.1"/>
</dbReference>
<dbReference type="Pfam" id="PF11706">
    <property type="entry name" value="zf-CGNR"/>
    <property type="match status" value="1"/>
</dbReference>
<dbReference type="PANTHER" id="PTHR35525:SF3">
    <property type="entry name" value="BLL6575 PROTEIN"/>
    <property type="match status" value="1"/>
</dbReference>
<dbReference type="InterPro" id="IPR023286">
    <property type="entry name" value="ABATE_dom_sf"/>
</dbReference>
<protein>
    <recommendedName>
        <fullName evidence="2">Zinc finger CGNR domain-containing protein</fullName>
    </recommendedName>
</protein>
<gene>
    <name evidence="3" type="ORF">CFP71_14870</name>
</gene>
<comment type="caution">
    <text evidence="3">The sequence shown here is derived from an EMBL/GenBank/DDBJ whole genome shotgun (WGS) entry which is preliminary data.</text>
</comment>
<name>A0A229SBL7_9PSEU</name>
<sequence length="105" mass="11841">MASTLHVAREAISLLNSPRTARIRECEHPDCSRLFCDLSHGGRRRRCGMGTCGTKAKSATYRRRKKERIAALRRMPQEAEGSETGRKIRPNEVMAGTRTSARLTR</sequence>